<proteinExistence type="predicted"/>
<evidence type="ECO:0000259" key="2">
    <source>
        <dbReference type="Pfam" id="PF09084"/>
    </source>
</evidence>
<dbReference type="SUPFAM" id="SSF53850">
    <property type="entry name" value="Periplasmic binding protein-like II"/>
    <property type="match status" value="1"/>
</dbReference>
<dbReference type="Pfam" id="PF09084">
    <property type="entry name" value="NMT1"/>
    <property type="match status" value="1"/>
</dbReference>
<evidence type="ECO:0000313" key="4">
    <source>
        <dbReference type="Proteomes" id="UP000285123"/>
    </source>
</evidence>
<dbReference type="PANTHER" id="PTHR30024">
    <property type="entry name" value="ALIPHATIC SULFONATES-BINDING PROTEIN-RELATED"/>
    <property type="match status" value="1"/>
</dbReference>
<dbReference type="InterPro" id="IPR015168">
    <property type="entry name" value="SsuA/THI5"/>
</dbReference>
<dbReference type="Proteomes" id="UP000285123">
    <property type="component" value="Unassembled WGS sequence"/>
</dbReference>
<dbReference type="PANTHER" id="PTHR30024:SF48">
    <property type="entry name" value="ABC TRANSPORTER SUBSTRATE-BINDING PROTEIN"/>
    <property type="match status" value="1"/>
</dbReference>
<gene>
    <name evidence="3" type="ORF">SAHL_11315</name>
</gene>
<reference evidence="3 4" key="1">
    <citation type="submission" date="2013-10" db="EMBL/GenBank/DDBJ databases">
        <title>Salinisphaera halophila YIM 95161 Genome Sequencing.</title>
        <authorList>
            <person name="Lai Q."/>
            <person name="Li C."/>
            <person name="Shao Z."/>
        </authorList>
    </citation>
    <scope>NUCLEOTIDE SEQUENCE [LARGE SCALE GENOMIC DNA]</scope>
    <source>
        <strain evidence="3 4">YIM 95161</strain>
    </source>
</reference>
<dbReference type="EMBL" id="AYKF01000091">
    <property type="protein sequence ID" value="ROO27539.1"/>
    <property type="molecule type" value="Genomic_DNA"/>
</dbReference>
<name>A0A423PPL0_9GAMM</name>
<feature type="chain" id="PRO_5019118396" evidence="1">
    <location>
        <begin position="24"/>
        <end position="330"/>
    </location>
</feature>
<dbReference type="PROSITE" id="PS51257">
    <property type="entry name" value="PROKAR_LIPOPROTEIN"/>
    <property type="match status" value="1"/>
</dbReference>
<dbReference type="Gene3D" id="3.40.190.10">
    <property type="entry name" value="Periplasmic binding protein-like II"/>
    <property type="match status" value="2"/>
</dbReference>
<organism evidence="3 4">
    <name type="scientific">Salinisphaera orenii YIM 95161</name>
    <dbReference type="NCBI Taxonomy" id="1051139"/>
    <lineage>
        <taxon>Bacteria</taxon>
        <taxon>Pseudomonadati</taxon>
        <taxon>Pseudomonadota</taxon>
        <taxon>Gammaproteobacteria</taxon>
        <taxon>Salinisphaerales</taxon>
        <taxon>Salinisphaeraceae</taxon>
        <taxon>Salinisphaera</taxon>
    </lineage>
</organism>
<dbReference type="RefSeq" id="WP_123591516.1">
    <property type="nucleotide sequence ID" value="NZ_AYKF01000091.1"/>
</dbReference>
<dbReference type="OrthoDB" id="5621714at2"/>
<comment type="caution">
    <text evidence="3">The sequence shown here is derived from an EMBL/GenBank/DDBJ whole genome shotgun (WGS) entry which is preliminary data.</text>
</comment>
<dbReference type="AlphaFoldDB" id="A0A423PPL0"/>
<accession>A0A423PPL0</accession>
<evidence type="ECO:0000256" key="1">
    <source>
        <dbReference type="SAM" id="SignalP"/>
    </source>
</evidence>
<feature type="signal peptide" evidence="1">
    <location>
        <begin position="1"/>
        <end position="23"/>
    </location>
</feature>
<keyword evidence="1" id="KW-0732">Signal</keyword>
<sequence length="330" mass="35699">MRRGTAACLAAAMLLALLTGCTGEDSEPDTLRVGVLKFGSVNWELDVVDRRGLDEAHGIDIEVVPLASENALAVALQGDRVDLIVSDWLWVARQRAKDKDYQFAPYSLAVGAIMVNPAAEVDSLADLDGRKLGIAGGPIDKTWLLARAYAHQTEGVDLESAVEPTFAAPPMINKLVMDGTLPAAINFWHYNARLSALGMEPLLSVEDMLDGLGIETVPPLLGWVFSSDWADDNREALQSFMEATYEAKEILAESDEAWQPLEPLVKPESEAVFAAIREGYRAGIIEHYGAAEIAAAGQVFNILAQESDGEITGGVSELSPDVFWDGFRLQ</sequence>
<feature type="domain" description="SsuA/THI5-like" evidence="2">
    <location>
        <begin position="55"/>
        <end position="252"/>
    </location>
</feature>
<protein>
    <submittedName>
        <fullName evidence="3">ABC transporter substrate-binding protein</fullName>
    </submittedName>
</protein>
<evidence type="ECO:0000313" key="3">
    <source>
        <dbReference type="EMBL" id="ROO27539.1"/>
    </source>
</evidence>